<dbReference type="InterPro" id="IPR023393">
    <property type="entry name" value="START-like_dom_sf"/>
</dbReference>
<dbReference type="Proteomes" id="UP001165085">
    <property type="component" value="Unassembled WGS sequence"/>
</dbReference>
<evidence type="ECO:0008006" key="5">
    <source>
        <dbReference type="Google" id="ProtNLM"/>
    </source>
</evidence>
<accession>A0A9W7ENR3</accession>
<feature type="region of interest" description="Disordered" evidence="2">
    <location>
        <begin position="1064"/>
        <end position="1085"/>
    </location>
</feature>
<dbReference type="EMBL" id="BRXY01000301">
    <property type="protein sequence ID" value="GMH85262.1"/>
    <property type="molecule type" value="Genomic_DNA"/>
</dbReference>
<organism evidence="3 4">
    <name type="scientific">Triparma strigata</name>
    <dbReference type="NCBI Taxonomy" id="1606541"/>
    <lineage>
        <taxon>Eukaryota</taxon>
        <taxon>Sar</taxon>
        <taxon>Stramenopiles</taxon>
        <taxon>Ochrophyta</taxon>
        <taxon>Bolidophyceae</taxon>
        <taxon>Parmales</taxon>
        <taxon>Triparmaceae</taxon>
        <taxon>Triparma</taxon>
    </lineage>
</organism>
<dbReference type="Gene3D" id="3.30.530.20">
    <property type="match status" value="2"/>
</dbReference>
<dbReference type="SUPFAM" id="SSF55961">
    <property type="entry name" value="Bet v1-like"/>
    <property type="match status" value="2"/>
</dbReference>
<feature type="coiled-coil region" evidence="1">
    <location>
        <begin position="8"/>
        <end position="42"/>
    </location>
</feature>
<evidence type="ECO:0000313" key="3">
    <source>
        <dbReference type="EMBL" id="GMH85262.1"/>
    </source>
</evidence>
<protein>
    <recommendedName>
        <fullName evidence="5">START domain-containing protein</fullName>
    </recommendedName>
</protein>
<evidence type="ECO:0000256" key="1">
    <source>
        <dbReference type="SAM" id="Coils"/>
    </source>
</evidence>
<dbReference type="PANTHER" id="PTHR19308:SF14">
    <property type="entry name" value="START DOMAIN-CONTAINING PROTEIN"/>
    <property type="match status" value="1"/>
</dbReference>
<dbReference type="PANTHER" id="PTHR19308">
    <property type="entry name" value="PHOSPHATIDYLCHOLINE TRANSFER PROTEIN"/>
    <property type="match status" value="1"/>
</dbReference>
<sequence length="1147" mass="129434">MSSPNPNFEEVLTELKAARTKVESLTKELNAERRHRQNEKTQFEKVVAEINNDVNLQLKRRLLDASSSTTEPLDRTDPEVKIIDQHTHLQSKVTTTNSCSFTVEIHDEPQAILEALKNDNQMKGFYQKVLRQDVVYWSFLLSTMKSCDLVVKLQVEKLDSGNEIVIKVCSVDDALYHLPTSPHSAASKQFRLLLKEGVILLRPLPFGQTSFTFTAQVDFGEIKTNTRTRQTTIVATTSVITNAKRGTSVTRLGKKSNSSKGGVTKSSFSASAEAGKANEVFCKIAKLFYNRFQKEDTIDAMKKLDFKNNIPNATPLTEAEHYQIAKAVELVDLVSSRAKRVVGTVNDFVEKFIHHPDDGGKMWAMTVANMDVSAVDLFTDLWLLDTFENRRENKRAAIREVWYNLDGTRGLQYAKSIGLPGFQDRLFKTWVTWEKRPNENGRHTYIISISPLEDYNGTHHEVTGAEKCVEATSRGVQVIKELTDNTCEWIRAQQADLKLSSAIPSSVIELVVMKEMASSDVCQDKYRRNGKEVDLERVADLSQVMRARRGTPLMEDQAAVFERCLSMAKDAVTGDDEDWKLKVLGWEDLDSPFPDVKMWINYVDGKKEGQKRKQEEVKKKKKERSVATGRGVAIVDCSAEEVAALVMDYCSNERMRKSRENGHPARLTLRKEARENENTVATVKKMPAFLDNREFVARQIRTADKEGRMMVAIESVNDEVDYGVKLRKTRGFTRGLWIGEDLPSRGGAKQCRVIYIAQLDAGGVIPTWLVDKEVPQALSSVQEVVDEFRQDDRIDAAVRVGLSELMEERWGEEVYSEGEQLLIDKGKATIKAIVGSANLKVLESGDPLVTLKTAYLENDKLVTGIAESVVDGKLEEVAAFECLKMSREATRNFHRKGGIRNIVKKVNEHSFYYLSRRDLKVTGFKHREWRTVVIWKKESESKLVVCYNDTDALDKEIPRDSNVVAASARTFWEYERLPEVEGIPQTRVKVVGRTDVGGSVPNFIMNALAKNFGKALINMRKKFDKSLEIDAGRRAAIIQKIELKEESGGAETLAQFEALFKEREGSEPPKRSFGGADSKLQTEAGNGRAWGSTRLNVHASLEKVAAFLWDFKIRSSMEISCDVLRKERWDIMVEALKENSLSAGLMR</sequence>
<evidence type="ECO:0000256" key="2">
    <source>
        <dbReference type="SAM" id="MobiDB-lite"/>
    </source>
</evidence>
<evidence type="ECO:0000313" key="4">
    <source>
        <dbReference type="Proteomes" id="UP001165085"/>
    </source>
</evidence>
<comment type="caution">
    <text evidence="3">The sequence shown here is derived from an EMBL/GenBank/DDBJ whole genome shotgun (WGS) entry which is preliminary data.</text>
</comment>
<proteinExistence type="predicted"/>
<gene>
    <name evidence="3" type="ORF">TrST_g7597</name>
</gene>
<keyword evidence="4" id="KW-1185">Reference proteome</keyword>
<keyword evidence="1" id="KW-0175">Coiled coil</keyword>
<dbReference type="InterPro" id="IPR051213">
    <property type="entry name" value="START_lipid_transfer"/>
</dbReference>
<reference evidence="4" key="1">
    <citation type="journal article" date="2023" name="Commun. Biol.">
        <title>Genome analysis of Parmales, the sister group of diatoms, reveals the evolutionary specialization of diatoms from phago-mixotrophs to photoautotrophs.</title>
        <authorList>
            <person name="Ban H."/>
            <person name="Sato S."/>
            <person name="Yoshikawa S."/>
            <person name="Yamada K."/>
            <person name="Nakamura Y."/>
            <person name="Ichinomiya M."/>
            <person name="Sato N."/>
            <person name="Blanc-Mathieu R."/>
            <person name="Endo H."/>
            <person name="Kuwata A."/>
            <person name="Ogata H."/>
        </authorList>
    </citation>
    <scope>NUCLEOTIDE SEQUENCE [LARGE SCALE GENOMIC DNA]</scope>
    <source>
        <strain evidence="4">NIES 3701</strain>
    </source>
</reference>
<name>A0A9W7ENR3_9STRA</name>
<dbReference type="AlphaFoldDB" id="A0A9W7ENR3"/>
<dbReference type="OrthoDB" id="206224at2759"/>